<feature type="region of interest" description="Disordered" evidence="1">
    <location>
        <begin position="80"/>
        <end position="104"/>
    </location>
</feature>
<proteinExistence type="predicted"/>
<keyword evidence="3" id="KW-1185">Reference proteome</keyword>
<protein>
    <submittedName>
        <fullName evidence="2">Uncharacterized protein</fullName>
    </submittedName>
</protein>
<gene>
    <name evidence="2" type="ORF">H7C18_26105</name>
</gene>
<dbReference type="Gene3D" id="2.60.120.260">
    <property type="entry name" value="Galactose-binding domain-like"/>
    <property type="match status" value="1"/>
</dbReference>
<organism evidence="2 3">
    <name type="scientific">Cohnella zeiphila</name>
    <dbReference type="NCBI Taxonomy" id="2761120"/>
    <lineage>
        <taxon>Bacteria</taxon>
        <taxon>Bacillati</taxon>
        <taxon>Bacillota</taxon>
        <taxon>Bacilli</taxon>
        <taxon>Bacillales</taxon>
        <taxon>Paenibacillaceae</taxon>
        <taxon>Cohnella</taxon>
    </lineage>
</organism>
<dbReference type="RefSeq" id="WP_185132217.1">
    <property type="nucleotide sequence ID" value="NZ_JACJVO010000033.1"/>
</dbReference>
<dbReference type="SUPFAM" id="SSF51445">
    <property type="entry name" value="(Trans)glycosidases"/>
    <property type="match status" value="1"/>
</dbReference>
<comment type="caution">
    <text evidence="2">The sequence shown here is derived from an EMBL/GenBank/DDBJ whole genome shotgun (WGS) entry which is preliminary data.</text>
</comment>
<name>A0A7X0SQW8_9BACL</name>
<reference evidence="2 3" key="1">
    <citation type="submission" date="2020-08" db="EMBL/GenBank/DDBJ databases">
        <title>Cohnella phylogeny.</title>
        <authorList>
            <person name="Dunlap C."/>
        </authorList>
    </citation>
    <scope>NUCLEOTIDE SEQUENCE [LARGE SCALE GENOMIC DNA]</scope>
    <source>
        <strain evidence="2 3">CBP 2801</strain>
    </source>
</reference>
<dbReference type="InterPro" id="IPR008979">
    <property type="entry name" value="Galactose-bd-like_sf"/>
</dbReference>
<accession>A0A7X0SQW8</accession>
<evidence type="ECO:0000313" key="3">
    <source>
        <dbReference type="Proteomes" id="UP000564644"/>
    </source>
</evidence>
<dbReference type="Proteomes" id="UP000564644">
    <property type="component" value="Unassembled WGS sequence"/>
</dbReference>
<sequence>MARNEYPRPQFKRKNWINLNGGAVDYAATVGVNGRKVGEHEGGHVPFSFQKIEERDFNHPCIVAWVSHNESRGVPNVLRNEQEQQFGQPKVPLERTKRMLEGLS</sequence>
<feature type="compositionally biased region" description="Basic and acidic residues" evidence="1">
    <location>
        <begin position="92"/>
        <end position="104"/>
    </location>
</feature>
<evidence type="ECO:0000256" key="1">
    <source>
        <dbReference type="SAM" id="MobiDB-lite"/>
    </source>
</evidence>
<dbReference type="SUPFAM" id="SSF49785">
    <property type="entry name" value="Galactose-binding domain-like"/>
    <property type="match status" value="1"/>
</dbReference>
<dbReference type="AlphaFoldDB" id="A0A7X0SQW8"/>
<dbReference type="EMBL" id="JACJVO010000033">
    <property type="protein sequence ID" value="MBB6734404.1"/>
    <property type="molecule type" value="Genomic_DNA"/>
</dbReference>
<dbReference type="InterPro" id="IPR017853">
    <property type="entry name" value="GH"/>
</dbReference>
<evidence type="ECO:0000313" key="2">
    <source>
        <dbReference type="EMBL" id="MBB6734404.1"/>
    </source>
</evidence>